<name>A0A9D5JU53_9BACT</name>
<gene>
    <name evidence="1" type="ORF">GF339_06860</name>
</gene>
<dbReference type="Gene3D" id="3.40.960.10">
    <property type="entry name" value="VSR Endonuclease"/>
    <property type="match status" value="1"/>
</dbReference>
<dbReference type="Proteomes" id="UP000649604">
    <property type="component" value="Unassembled WGS sequence"/>
</dbReference>
<evidence type="ECO:0000313" key="1">
    <source>
        <dbReference type="EMBL" id="MBD3324287.1"/>
    </source>
</evidence>
<evidence type="ECO:0000313" key="2">
    <source>
        <dbReference type="Proteomes" id="UP000649604"/>
    </source>
</evidence>
<reference evidence="1" key="1">
    <citation type="submission" date="2019-11" db="EMBL/GenBank/DDBJ databases">
        <title>Microbial mats filling the niche in hypersaline microbial mats.</title>
        <authorList>
            <person name="Wong H.L."/>
            <person name="Macleod F.I."/>
            <person name="White R.A. III"/>
            <person name="Burns B.P."/>
        </authorList>
    </citation>
    <scope>NUCLEOTIDE SEQUENCE</scope>
    <source>
        <strain evidence="1">Rbin_158</strain>
    </source>
</reference>
<dbReference type="EMBL" id="WJJP01000213">
    <property type="protein sequence ID" value="MBD3324287.1"/>
    <property type="molecule type" value="Genomic_DNA"/>
</dbReference>
<comment type="caution">
    <text evidence="1">The sequence shown here is derived from an EMBL/GenBank/DDBJ whole genome shotgun (WGS) entry which is preliminary data.</text>
</comment>
<dbReference type="AlphaFoldDB" id="A0A9D5JU53"/>
<accession>A0A9D5JU53</accession>
<sequence>MNITDTLIHTLKGRSQRSNLCEIPPFKEYYPSIKNMSPQQRTFYRYLEKELSHHRYPPVDGNISYLFVYTYNIINQWEKKGLEYIYLALVELAEAYYYEKKFADYCNCWSYDCLLALKHYEDYLVVSEPEDIFSVNGQLGNMRCNVSYYLHRPVKAIDLLVMLGGKITRYTKSHATAFRDFLETSFAEDTERHGPWLQRLLSAQKSAQTYEHMFFTGVPVNTQLELSIPYYCFYAAYTLHDNFQELIRTAENRLREAHNMPKVGEGWVSETELYYALKQAFPQTQVVQHGHPEWLGKQHLDIWFPRWKIAVEYHGTQHFEPVEIFGGEQGFAAVQERDERKLRLCTENNVVLIVATERDSHDDVIQQVKQAYSSNTKL</sequence>
<protein>
    <submittedName>
        <fullName evidence="1">Uncharacterized protein</fullName>
    </submittedName>
</protein>
<organism evidence="1 2">
    <name type="scientific">candidate division KSB3 bacterium</name>
    <dbReference type="NCBI Taxonomy" id="2044937"/>
    <lineage>
        <taxon>Bacteria</taxon>
        <taxon>candidate division KSB3</taxon>
    </lineage>
</organism>
<proteinExistence type="predicted"/>